<protein>
    <submittedName>
        <fullName evidence="1">Uncharacterized protein</fullName>
    </submittedName>
</protein>
<gene>
    <name evidence="1" type="ORF">RHMOL_Rhmol03G0051400</name>
</gene>
<comment type="caution">
    <text evidence="1">The sequence shown here is derived from an EMBL/GenBank/DDBJ whole genome shotgun (WGS) entry which is preliminary data.</text>
</comment>
<proteinExistence type="predicted"/>
<dbReference type="EMBL" id="CM046390">
    <property type="protein sequence ID" value="KAI8562655.1"/>
    <property type="molecule type" value="Genomic_DNA"/>
</dbReference>
<organism evidence="1 2">
    <name type="scientific">Rhododendron molle</name>
    <name type="common">Chinese azalea</name>
    <name type="synonym">Azalea mollis</name>
    <dbReference type="NCBI Taxonomy" id="49168"/>
    <lineage>
        <taxon>Eukaryota</taxon>
        <taxon>Viridiplantae</taxon>
        <taxon>Streptophyta</taxon>
        <taxon>Embryophyta</taxon>
        <taxon>Tracheophyta</taxon>
        <taxon>Spermatophyta</taxon>
        <taxon>Magnoliopsida</taxon>
        <taxon>eudicotyledons</taxon>
        <taxon>Gunneridae</taxon>
        <taxon>Pentapetalae</taxon>
        <taxon>asterids</taxon>
        <taxon>Ericales</taxon>
        <taxon>Ericaceae</taxon>
        <taxon>Ericoideae</taxon>
        <taxon>Rhodoreae</taxon>
        <taxon>Rhododendron</taxon>
    </lineage>
</organism>
<keyword evidence="2" id="KW-1185">Reference proteome</keyword>
<evidence type="ECO:0000313" key="2">
    <source>
        <dbReference type="Proteomes" id="UP001062846"/>
    </source>
</evidence>
<reference evidence="1" key="1">
    <citation type="submission" date="2022-02" db="EMBL/GenBank/DDBJ databases">
        <title>Plant Genome Project.</title>
        <authorList>
            <person name="Zhang R.-G."/>
        </authorList>
    </citation>
    <scope>NUCLEOTIDE SEQUENCE</scope>
    <source>
        <strain evidence="1">AT1</strain>
    </source>
</reference>
<dbReference type="Proteomes" id="UP001062846">
    <property type="component" value="Chromosome 3"/>
</dbReference>
<sequence>MVELRCTLLMRVGGRLVRGLQSEYLNGVTTETKVDPDSFNFYEFKQPRNLLPGFFTVNEGLITAFRPQLYLSSPLCCK</sequence>
<accession>A0ACC0PAJ6</accession>
<evidence type="ECO:0000313" key="1">
    <source>
        <dbReference type="EMBL" id="KAI8562655.1"/>
    </source>
</evidence>
<name>A0ACC0PAJ6_RHOML</name>